<evidence type="ECO:0000313" key="3">
    <source>
        <dbReference type="Proteomes" id="UP000249081"/>
    </source>
</evidence>
<accession>A0A2W4VZX7</accession>
<name>A0A2W4VZX7_9CYAN</name>
<dbReference type="EMBL" id="QBMN01000172">
    <property type="protein sequence ID" value="PZO35329.1"/>
    <property type="molecule type" value="Genomic_DNA"/>
</dbReference>
<protein>
    <submittedName>
        <fullName evidence="2">Sodium:glutamate symporter</fullName>
    </submittedName>
</protein>
<feature type="transmembrane region" description="Helical" evidence="1">
    <location>
        <begin position="284"/>
        <end position="305"/>
    </location>
</feature>
<comment type="caution">
    <text evidence="2">The sequence shown here is derived from an EMBL/GenBank/DDBJ whole genome shotgun (WGS) entry which is preliminary data.</text>
</comment>
<organism evidence="2 3">
    <name type="scientific">Shackletoniella antarctica</name>
    <dbReference type="NCBI Taxonomy" id="268115"/>
    <lineage>
        <taxon>Bacteria</taxon>
        <taxon>Bacillati</taxon>
        <taxon>Cyanobacteriota</taxon>
        <taxon>Cyanophyceae</taxon>
        <taxon>Oculatellales</taxon>
        <taxon>Oculatellaceae</taxon>
        <taxon>Shackletoniella</taxon>
    </lineage>
</organism>
<feature type="transmembrane region" description="Helical" evidence="1">
    <location>
        <begin position="181"/>
        <end position="201"/>
    </location>
</feature>
<evidence type="ECO:0000256" key="1">
    <source>
        <dbReference type="SAM" id="Phobius"/>
    </source>
</evidence>
<keyword evidence="1" id="KW-0812">Transmembrane</keyword>
<feature type="transmembrane region" description="Helical" evidence="1">
    <location>
        <begin position="81"/>
        <end position="102"/>
    </location>
</feature>
<feature type="transmembrane region" description="Helical" evidence="1">
    <location>
        <begin position="246"/>
        <end position="269"/>
    </location>
</feature>
<feature type="transmembrane region" description="Helical" evidence="1">
    <location>
        <begin position="36"/>
        <end position="61"/>
    </location>
</feature>
<feature type="transmembrane region" description="Helical" evidence="1">
    <location>
        <begin position="353"/>
        <end position="373"/>
    </location>
</feature>
<feature type="transmembrane region" description="Helical" evidence="1">
    <location>
        <begin position="122"/>
        <end position="142"/>
    </location>
</feature>
<proteinExistence type="predicted"/>
<dbReference type="Proteomes" id="UP000249081">
    <property type="component" value="Unassembled WGS sequence"/>
</dbReference>
<keyword evidence="1" id="KW-1133">Transmembrane helix</keyword>
<gene>
    <name evidence="2" type="ORF">DCF17_18860</name>
</gene>
<feature type="transmembrane region" description="Helical" evidence="1">
    <location>
        <begin position="423"/>
        <end position="442"/>
    </location>
</feature>
<dbReference type="InterPro" id="IPR004445">
    <property type="entry name" value="GltS"/>
</dbReference>
<dbReference type="PANTHER" id="PTHR36178:SF1">
    <property type="entry name" value="SODIUM_GLUTAMATE SYMPORTER"/>
    <property type="match status" value="1"/>
</dbReference>
<dbReference type="GO" id="GO:0016020">
    <property type="term" value="C:membrane"/>
    <property type="evidence" value="ECO:0007669"/>
    <property type="project" value="InterPro"/>
</dbReference>
<reference evidence="3" key="1">
    <citation type="submission" date="2018-04" db="EMBL/GenBank/DDBJ databases">
        <authorList>
            <person name="Cornet L."/>
        </authorList>
    </citation>
    <scope>NUCLEOTIDE SEQUENCE [LARGE SCALE GENOMIC DNA]</scope>
</reference>
<dbReference type="AlphaFoldDB" id="A0A2W4VZX7"/>
<reference evidence="2 3" key="2">
    <citation type="submission" date="2018-06" db="EMBL/GenBank/DDBJ databases">
        <title>Metagenomic assembly of (sub)arctic Cyanobacteria and their associated microbiome from non-axenic cultures.</title>
        <authorList>
            <person name="Baurain D."/>
        </authorList>
    </citation>
    <scope>NUCLEOTIDE SEQUENCE [LARGE SCALE GENOMIC DNA]</scope>
    <source>
        <strain evidence="2">ULC041bin1</strain>
    </source>
</reference>
<dbReference type="GO" id="GO:0015813">
    <property type="term" value="P:L-glutamate transmembrane transport"/>
    <property type="evidence" value="ECO:0007669"/>
    <property type="project" value="InterPro"/>
</dbReference>
<feature type="transmembrane region" description="Helical" evidence="1">
    <location>
        <begin position="326"/>
        <end position="347"/>
    </location>
</feature>
<sequence length="481" mass="51464">MFNLRTVLFAFVLLALLLLLGRYFKQRIQWFQRLYLPASIVAGALALLLGPEVLGGIATAISGPDSLLAGGLFAEDIRGVWSQAPGVFINIVFAALFLGETIPPPREIWRTAAPQVVFGQTLAWGQYVVGCLATLLILIPLFDVNPIAASLIEIGFEGGHGTAGGMADTFISLGYDDGADLAIGLATVGIVAGIICGTALCDWGRRKGHVETINRRAIEPEEIPDLNVVAETPELRQRRARLLRNLLVDPLSINFGIVGMAISIGWLILEAMKWIEAATWGGEGGFALFEFVPLFPLALIGGIITQSILNRLGLGALVIRSMVQNIAGVALDVVIISAIATISLSVIGGNLAVFLTLSIVGILWNVLIFLWWAPRIFPSYWFEKGIGDMGQSMGVTATGILLLRMIDPDNSTGAFEGFAYKQLFFEPIVGGGLFTAAAPALISRLGLLPMLAITGGLLIFWLAVGYVLIQQERRRPSASGA</sequence>
<keyword evidence="1" id="KW-0472">Membrane</keyword>
<dbReference type="GO" id="GO:0015501">
    <property type="term" value="F:glutamate:sodium symporter activity"/>
    <property type="evidence" value="ECO:0007669"/>
    <property type="project" value="InterPro"/>
</dbReference>
<dbReference type="PANTHER" id="PTHR36178">
    <property type="entry name" value="SLR0625 PROTEIN"/>
    <property type="match status" value="1"/>
</dbReference>
<evidence type="ECO:0000313" key="2">
    <source>
        <dbReference type="EMBL" id="PZO35329.1"/>
    </source>
</evidence>
<feature type="transmembrane region" description="Helical" evidence="1">
    <location>
        <begin position="448"/>
        <end position="469"/>
    </location>
</feature>
<feature type="transmembrane region" description="Helical" evidence="1">
    <location>
        <begin position="6"/>
        <end position="24"/>
    </location>
</feature>